<evidence type="ECO:0000313" key="19">
    <source>
        <dbReference type="Proteomes" id="UP000292447"/>
    </source>
</evidence>
<accession>A0A4P6XPV9</accession>
<evidence type="ECO:0000256" key="1">
    <source>
        <dbReference type="ARBA" id="ARBA00001946"/>
    </source>
</evidence>
<comment type="pathway">
    <text evidence="3">Isoprenoid biosynthesis; farnesyl diphosphate biosynthesis; farnesyl diphosphate from geranyl diphosphate and isopentenyl diphosphate: step 1/1.</text>
</comment>
<comment type="cofactor">
    <cofactor evidence="1">
        <name>Mg(2+)</name>
        <dbReference type="ChEBI" id="CHEBI:18420"/>
    </cofactor>
</comment>
<keyword evidence="10" id="KW-0460">Magnesium</keyword>
<dbReference type="SUPFAM" id="SSF48576">
    <property type="entry name" value="Terpenoid synthases"/>
    <property type="match status" value="1"/>
</dbReference>
<dbReference type="Proteomes" id="UP000292447">
    <property type="component" value="Chromosome IV"/>
</dbReference>
<comment type="similarity">
    <text evidence="4 17">Belongs to the FPP/GGPP synthase family.</text>
</comment>
<dbReference type="GO" id="GO:0046872">
    <property type="term" value="F:metal ion binding"/>
    <property type="evidence" value="ECO:0007669"/>
    <property type="project" value="UniProtKB-KW"/>
</dbReference>
<dbReference type="CDD" id="cd00685">
    <property type="entry name" value="Trans_IPPS_HT"/>
    <property type="match status" value="1"/>
</dbReference>
<protein>
    <recommendedName>
        <fullName evidence="16">Farnesyl pyrophosphate synthase</fullName>
        <ecNumber evidence="6">2.5.1.1</ecNumber>
        <ecNumber evidence="5">2.5.1.10</ecNumber>
    </recommendedName>
    <alternativeName>
        <fullName evidence="15">(2E,6E)-farnesyl diphosphate synthase</fullName>
    </alternativeName>
    <alternativeName>
        <fullName evidence="14">Dimethylallyltranstransferase</fullName>
    </alternativeName>
    <alternativeName>
        <fullName evidence="13">Farnesyl diphosphate synthase</fullName>
    </alternativeName>
    <alternativeName>
        <fullName evidence="12">Geranyltranstransferase</fullName>
    </alternativeName>
</protein>
<dbReference type="AlphaFoldDB" id="A0A4P6XPV9"/>
<evidence type="ECO:0000256" key="10">
    <source>
        <dbReference type="ARBA" id="ARBA00022842"/>
    </source>
</evidence>
<evidence type="ECO:0000256" key="11">
    <source>
        <dbReference type="ARBA" id="ARBA00023098"/>
    </source>
</evidence>
<evidence type="ECO:0000313" key="18">
    <source>
        <dbReference type="EMBL" id="QBM89527.1"/>
    </source>
</evidence>
<evidence type="ECO:0000256" key="13">
    <source>
        <dbReference type="ARBA" id="ARBA00032424"/>
    </source>
</evidence>
<dbReference type="GO" id="GO:0005737">
    <property type="term" value="C:cytoplasm"/>
    <property type="evidence" value="ECO:0007669"/>
    <property type="project" value="TreeGrafter"/>
</dbReference>
<dbReference type="GO" id="GO:0045337">
    <property type="term" value="P:farnesyl diphosphate biosynthetic process"/>
    <property type="evidence" value="ECO:0007669"/>
    <property type="project" value="TreeGrafter"/>
</dbReference>
<evidence type="ECO:0000256" key="2">
    <source>
        <dbReference type="ARBA" id="ARBA00004932"/>
    </source>
</evidence>
<evidence type="ECO:0000256" key="7">
    <source>
        <dbReference type="ARBA" id="ARBA00022516"/>
    </source>
</evidence>
<dbReference type="STRING" id="2163413.A0A4P6XPV9"/>
<evidence type="ECO:0000256" key="12">
    <source>
        <dbReference type="ARBA" id="ARBA00032380"/>
    </source>
</evidence>
<evidence type="ECO:0000256" key="16">
    <source>
        <dbReference type="ARBA" id="ARBA00034546"/>
    </source>
</evidence>
<gene>
    <name evidence="18" type="primary">MPUL0D06030</name>
    <name evidence="18" type="ORF">METSCH_D06030</name>
</gene>
<dbReference type="PROSITE" id="PS00444">
    <property type="entry name" value="POLYPRENYL_SYNTHASE_2"/>
    <property type="match status" value="1"/>
</dbReference>
<dbReference type="SFLD" id="SFLDG01017">
    <property type="entry name" value="Polyprenyl_Transferase_Like"/>
    <property type="match status" value="1"/>
</dbReference>
<evidence type="ECO:0000256" key="8">
    <source>
        <dbReference type="ARBA" id="ARBA00022679"/>
    </source>
</evidence>
<organism evidence="18 19">
    <name type="scientific">Metschnikowia aff. pulcherrima</name>
    <dbReference type="NCBI Taxonomy" id="2163413"/>
    <lineage>
        <taxon>Eukaryota</taxon>
        <taxon>Fungi</taxon>
        <taxon>Dikarya</taxon>
        <taxon>Ascomycota</taxon>
        <taxon>Saccharomycotina</taxon>
        <taxon>Pichiomycetes</taxon>
        <taxon>Metschnikowiaceae</taxon>
        <taxon>Metschnikowia</taxon>
    </lineage>
</organism>
<dbReference type="SFLD" id="SFLDS00005">
    <property type="entry name" value="Isoprenoid_Synthase_Type_I"/>
    <property type="match status" value="1"/>
</dbReference>
<dbReference type="GO" id="GO:0004161">
    <property type="term" value="F:dimethylallyltranstransferase activity"/>
    <property type="evidence" value="ECO:0007669"/>
    <property type="project" value="UniProtKB-EC"/>
</dbReference>
<comment type="pathway">
    <text evidence="2">Isoprenoid biosynthesis; geranyl diphosphate biosynthesis; geranyl diphosphate from dimethylallyl diphosphate and isopentenyl diphosphate: step 1/1.</text>
</comment>
<keyword evidence="7" id="KW-0444">Lipid biosynthesis</keyword>
<evidence type="ECO:0000256" key="9">
    <source>
        <dbReference type="ARBA" id="ARBA00022723"/>
    </source>
</evidence>
<dbReference type="Gene3D" id="1.10.600.10">
    <property type="entry name" value="Farnesyl Diphosphate Synthase"/>
    <property type="match status" value="1"/>
</dbReference>
<evidence type="ECO:0000256" key="3">
    <source>
        <dbReference type="ARBA" id="ARBA00005035"/>
    </source>
</evidence>
<dbReference type="FunFam" id="1.10.600.10:FF:000006">
    <property type="entry name" value="Farnesyl pyrophosphate synthase"/>
    <property type="match status" value="1"/>
</dbReference>
<keyword evidence="19" id="KW-1185">Reference proteome</keyword>
<keyword evidence="9" id="KW-0479">Metal-binding</keyword>
<evidence type="ECO:0000256" key="6">
    <source>
        <dbReference type="ARBA" id="ARBA00012833"/>
    </source>
</evidence>
<dbReference type="InterPro" id="IPR033749">
    <property type="entry name" value="Polyprenyl_synt_CS"/>
</dbReference>
<name>A0A4P6XPV9_9ASCO</name>
<dbReference type="PANTHER" id="PTHR11525:SF0">
    <property type="entry name" value="FARNESYL PYROPHOSPHATE SYNTHASE"/>
    <property type="match status" value="1"/>
</dbReference>
<dbReference type="EC" id="2.5.1.10" evidence="5"/>
<dbReference type="InterPro" id="IPR000092">
    <property type="entry name" value="Polyprenyl_synt"/>
</dbReference>
<evidence type="ECO:0000256" key="15">
    <source>
        <dbReference type="ARBA" id="ARBA00032873"/>
    </source>
</evidence>
<keyword evidence="11" id="KW-0443">Lipid metabolism</keyword>
<dbReference type="Pfam" id="PF00348">
    <property type="entry name" value="polyprenyl_synt"/>
    <property type="match status" value="1"/>
</dbReference>
<evidence type="ECO:0000256" key="5">
    <source>
        <dbReference type="ARBA" id="ARBA00012439"/>
    </source>
</evidence>
<dbReference type="PROSITE" id="PS00723">
    <property type="entry name" value="POLYPRENYL_SYNTHASE_1"/>
    <property type="match status" value="1"/>
</dbReference>
<dbReference type="InterPro" id="IPR039702">
    <property type="entry name" value="FPS1-like"/>
</dbReference>
<evidence type="ECO:0000256" key="4">
    <source>
        <dbReference type="ARBA" id="ARBA00006706"/>
    </source>
</evidence>
<evidence type="ECO:0000256" key="14">
    <source>
        <dbReference type="ARBA" id="ARBA00032448"/>
    </source>
</evidence>
<evidence type="ECO:0000256" key="17">
    <source>
        <dbReference type="RuleBase" id="RU004466"/>
    </source>
</evidence>
<sequence length="395" mass="45449">MIGSYSASDTTRPRTAQTRPLNWLIKIYTTNTQQVFKTNTLKFAKMDKTAARAKFVAEFDNLVAELQEISAGYSMPQEAIEWFTKNLQYNTPGGKLNRGLSVIDTYCILKNKTVDTLAEAEYKKVALLGWAIELLQAYFLVADDMMDQSKTRRGQPCWYLAEGVGNIAINDSFMLEGAIYILLKKHFRQDSYYVDLLDLFHEVTFQTELGQLLDLVTADEEHVDLSKFSLEKHSFIVRFKTAYYSFYLPVALAMYTCGINSEEDLAQVKDVLIPLGEYFQIQDDFLDCFGTPEQIGKIGTDIKDNKCSWVVNQALLHANEEQRRILDENYGKKDDQSEQRVKDLFAELEIPKIYEQYEEEVVSKLRAQIEKIDESRGLKKEVLTSFLGKVYKRSK</sequence>
<proteinExistence type="inferred from homology"/>
<keyword evidence="8 17" id="KW-0808">Transferase</keyword>
<dbReference type="GO" id="GO:0004337">
    <property type="term" value="F:(2E,6E)-farnesyl diphosphate synthase activity"/>
    <property type="evidence" value="ECO:0007669"/>
    <property type="project" value="UniProtKB-EC"/>
</dbReference>
<dbReference type="InterPro" id="IPR008949">
    <property type="entry name" value="Isoprenoid_synthase_dom_sf"/>
</dbReference>
<reference evidence="19" key="1">
    <citation type="submission" date="2019-03" db="EMBL/GenBank/DDBJ databases">
        <title>Snf2 controls pulcherriminic acid biosynthesis and connects pigmentation and antifungal activity of the yeast Metschnikowia pulcherrima.</title>
        <authorList>
            <person name="Gore-Lloyd D."/>
            <person name="Sumann I."/>
            <person name="Brachmann A.O."/>
            <person name="Schneeberger K."/>
            <person name="Ortiz-Merino R.A."/>
            <person name="Moreno-Beltran M."/>
            <person name="Schlaefli M."/>
            <person name="Kirner P."/>
            <person name="Santos Kron A."/>
            <person name="Wolfe K.H."/>
            <person name="Piel J."/>
            <person name="Ahrens C.H."/>
            <person name="Henk D."/>
            <person name="Freimoser F.M."/>
        </authorList>
    </citation>
    <scope>NUCLEOTIDE SEQUENCE [LARGE SCALE GENOMIC DNA]</scope>
    <source>
        <strain evidence="19">APC 1.2</strain>
    </source>
</reference>
<dbReference type="EC" id="2.5.1.1" evidence="6"/>
<dbReference type="PANTHER" id="PTHR11525">
    <property type="entry name" value="FARNESYL-PYROPHOSPHATE SYNTHETASE"/>
    <property type="match status" value="1"/>
</dbReference>
<dbReference type="EMBL" id="CP034459">
    <property type="protein sequence ID" value="QBM89527.1"/>
    <property type="molecule type" value="Genomic_DNA"/>
</dbReference>